<feature type="compositionally biased region" description="Basic and acidic residues" evidence="2">
    <location>
        <begin position="49"/>
        <end position="74"/>
    </location>
</feature>
<proteinExistence type="predicted"/>
<sequence length="1252" mass="138730">MSEFADCLNQWSLNTADKKQDKTGSLAVYSGKNGEQENLAMFNGIGPRPTDRGRLAPNHKLADGKAPKTSDYRDVQIVTPDLSKDETDPSPPTRQLHRRQVRPVYVKSAAMGSGPVLWQPTTRQAPHPVTKPLSDEQCAGLPKRTFVDRVMALAVCILLDMRSVRQKFVSYTSATAYAIKGQLQKLQQLLKRDDADLSEDERAESREMVKNLRKDVKQYKKAKLDEAHNYIQLVKALKKINRGQIDSHKVHLTGMELAGGRASLEDIDMTIKGVDVVSNASGDLVPQLKADIKATLVLPIPGKPPVRVSIDVEGAKLTLEGRIMPIVNSYIQGNMVEKLFKNIRHLWKNKEAKFQLSHFGLSAERVSARLDDVDPGAVSRIVARSKYGDRRAIKTILTQLKMPVDVQIDELEVFDQGQEQPMLKVDDISAHLKCRPIDNVQEGEEEARELGIQTGNIHLDTQHASDLGSQVVQKMVKAPLTIMPGDKGAASTVSAVLQEESGRLTGDINRSEIKFSMDCLHQKEGCKSIGHEQLDVWVDQLGVEKEGATRADIGISEVHLSMEKQGPDRSVTTKLHDFIGDVDLQKTYPDRELKLDVHGRVQGLDAELTVTKKDGKSDYHWEASDVDIKTTPGAMMYTKGALEVSLPGDGLISFSSLEFDSKAQVAGLNREFHLKGFSGAGNGDIRVKNQGSEWSIPVRGSGELHSLDLHTQKQSAGAQDIPETLTYAQQGALKLKDLGVSGVRLGEVATDIDEHGNGTIRLNRVELNGSELLKNAGILPENYQKWITPALVEGRIFRCDIALKVVDGKIISDDSEVSGLDIEHTEDSGKTLKGQAYGYVLGMLQGLVNRLDVSGMSVHEGRLWLELNLKGFCLPVPLFKVGSQHVNENGSVSITGLLHEKTGVQLMGMREHRRELIDRVNAGDQSSLEAFEEACKTAPRQETVGILQRTDIKGVLQKARTGDPQALANLPVFYQLFLRYPETVNRALQVREFIDTPAESLDDFTVEPYARKVDPVILFQCMQREGKPEKALHVMDQALARSPYNARLNYFSARLLDELLQSPFMMEKTDDERHFYQVKAGSLLARASRGGYSRASERLQEKAGNNDPYAILAQCGDTLTHTKDIHQFYKVLTQLEALAGHDQTDIRDCAKQILINRARNSDNMFLHPDQTQVKELDKQHSLISKKREDELSGIDTYRWGLRYLYGVDGVGADPVQAIRLLSLSKEKGIPAAEPHLHVMDQVAYPALAAAAA</sequence>
<evidence type="ECO:0000313" key="3">
    <source>
        <dbReference type="EMBL" id="KEQ14698.1"/>
    </source>
</evidence>
<feature type="region of interest" description="Disordered" evidence="2">
    <location>
        <begin position="39"/>
        <end position="74"/>
    </location>
</feature>
<dbReference type="AlphaFoldDB" id="A0A081N8C5"/>
<gene>
    <name evidence="3" type="ORF">GZ77_10320</name>
</gene>
<evidence type="ECO:0000256" key="2">
    <source>
        <dbReference type="SAM" id="MobiDB-lite"/>
    </source>
</evidence>
<protein>
    <submittedName>
        <fullName evidence="3">Uncharacterized protein</fullName>
    </submittedName>
</protein>
<feature type="coiled-coil region" evidence="1">
    <location>
        <begin position="183"/>
        <end position="222"/>
    </location>
</feature>
<accession>A0A081N8C5</accession>
<name>A0A081N8C5_9GAMM</name>
<organism evidence="3 4">
    <name type="scientific">Endozoicomonas montiporae</name>
    <dbReference type="NCBI Taxonomy" id="1027273"/>
    <lineage>
        <taxon>Bacteria</taxon>
        <taxon>Pseudomonadati</taxon>
        <taxon>Pseudomonadota</taxon>
        <taxon>Gammaproteobacteria</taxon>
        <taxon>Oceanospirillales</taxon>
        <taxon>Endozoicomonadaceae</taxon>
        <taxon>Endozoicomonas</taxon>
    </lineage>
</organism>
<keyword evidence="4" id="KW-1185">Reference proteome</keyword>
<reference evidence="3 4" key="1">
    <citation type="submission" date="2014-06" db="EMBL/GenBank/DDBJ databases">
        <title>Whole Genome Sequences of Three Symbiotic Endozoicomonas Bacteria.</title>
        <authorList>
            <person name="Neave M.J."/>
            <person name="Apprill A."/>
            <person name="Voolstra C.R."/>
        </authorList>
    </citation>
    <scope>NUCLEOTIDE SEQUENCE [LARGE SCALE GENOMIC DNA]</scope>
    <source>
        <strain evidence="3 4">LMG 24815</strain>
    </source>
</reference>
<comment type="caution">
    <text evidence="3">The sequence shown here is derived from an EMBL/GenBank/DDBJ whole genome shotgun (WGS) entry which is preliminary data.</text>
</comment>
<dbReference type="Proteomes" id="UP000028006">
    <property type="component" value="Unassembled WGS sequence"/>
</dbReference>
<evidence type="ECO:0000256" key="1">
    <source>
        <dbReference type="SAM" id="Coils"/>
    </source>
</evidence>
<dbReference type="RefSeq" id="WP_034874718.1">
    <property type="nucleotide sequence ID" value="NZ_JOKG01000002.1"/>
</dbReference>
<evidence type="ECO:0000313" key="4">
    <source>
        <dbReference type="Proteomes" id="UP000028006"/>
    </source>
</evidence>
<keyword evidence="1" id="KW-0175">Coiled coil</keyword>
<dbReference type="EMBL" id="JOKG01000002">
    <property type="protein sequence ID" value="KEQ14698.1"/>
    <property type="molecule type" value="Genomic_DNA"/>
</dbReference>